<evidence type="ECO:0000259" key="1">
    <source>
        <dbReference type="SMART" id="SM00382"/>
    </source>
</evidence>
<dbReference type="OrthoDB" id="9805802at2"/>
<dbReference type="PANTHER" id="PTHR43581">
    <property type="entry name" value="ATP/GTP PHOSPHATASE"/>
    <property type="match status" value="1"/>
</dbReference>
<organism evidence="2 3">
    <name type="scientific">Fodinibius roseus</name>
    <dbReference type="NCBI Taxonomy" id="1194090"/>
    <lineage>
        <taxon>Bacteria</taxon>
        <taxon>Pseudomonadati</taxon>
        <taxon>Balneolota</taxon>
        <taxon>Balneolia</taxon>
        <taxon>Balneolales</taxon>
        <taxon>Balneolaceae</taxon>
        <taxon>Fodinibius</taxon>
    </lineage>
</organism>
<dbReference type="GO" id="GO:0005524">
    <property type="term" value="F:ATP binding"/>
    <property type="evidence" value="ECO:0007669"/>
    <property type="project" value="InterPro"/>
</dbReference>
<dbReference type="InterPro" id="IPR003959">
    <property type="entry name" value="ATPase_AAA_core"/>
</dbReference>
<dbReference type="AlphaFoldDB" id="A0A1M5LQH2"/>
<dbReference type="EMBL" id="FQUS01000044">
    <property type="protein sequence ID" value="SHG67392.1"/>
    <property type="molecule type" value="Genomic_DNA"/>
</dbReference>
<name>A0A1M5LQH2_9BACT</name>
<dbReference type="SUPFAM" id="SSF52540">
    <property type="entry name" value="P-loop containing nucleoside triphosphate hydrolases"/>
    <property type="match status" value="1"/>
</dbReference>
<dbReference type="STRING" id="1194090.SAMN05443144_1442"/>
<dbReference type="GO" id="GO:0016887">
    <property type="term" value="F:ATP hydrolysis activity"/>
    <property type="evidence" value="ECO:0007669"/>
    <property type="project" value="InterPro"/>
</dbReference>
<reference evidence="2 3" key="1">
    <citation type="submission" date="2016-11" db="EMBL/GenBank/DDBJ databases">
        <authorList>
            <person name="Jaros S."/>
            <person name="Januszkiewicz K."/>
            <person name="Wedrychowicz H."/>
        </authorList>
    </citation>
    <scope>NUCLEOTIDE SEQUENCE [LARGE SCALE GENOMIC DNA]</scope>
    <source>
        <strain evidence="2 3">DSM 21986</strain>
    </source>
</reference>
<feature type="domain" description="AAA+ ATPase" evidence="1">
    <location>
        <begin position="17"/>
        <end position="225"/>
    </location>
</feature>
<dbReference type="PANTHER" id="PTHR43581:SF2">
    <property type="entry name" value="EXCINUCLEASE ATPASE SUBUNIT"/>
    <property type="match status" value="1"/>
</dbReference>
<dbReference type="InterPro" id="IPR003593">
    <property type="entry name" value="AAA+_ATPase"/>
</dbReference>
<keyword evidence="3" id="KW-1185">Reference proteome</keyword>
<evidence type="ECO:0000313" key="3">
    <source>
        <dbReference type="Proteomes" id="UP000184041"/>
    </source>
</evidence>
<protein>
    <submittedName>
        <fullName evidence="2">ABC-type Mn2+/Zn2+ transport system, ATPase component</fullName>
    </submittedName>
</protein>
<dbReference type="InterPro" id="IPR051396">
    <property type="entry name" value="Bact_Antivir_Def_Nuclease"/>
</dbReference>
<dbReference type="Gene3D" id="3.40.50.300">
    <property type="entry name" value="P-loop containing nucleotide triphosphate hydrolases"/>
    <property type="match status" value="1"/>
</dbReference>
<sequence length="479" mass="55236">MDLRAIKGFKGNVKLPDNNLIVLFGQNNSGKTSILLSINKAYGNSSDYISPLRFNISNSVTIDHNFDNQIQRAHNDRSNYSPNRAEVQAPDAIKEIFNLDDHKREKIKEWHNRYFGKLSIKRSDEKNRYSPPEIRIDGLKPTQQGSGSRAVLSILVKLLDPDLEVLCIDEPELSIEPKTQRILFDLIKQVSEGKEDLPQKKIILATHSHIFIDKFDYQNNFKVVNKYLFKKPTLENIIEEKEYHQSLDLNREAPIIDPPRETIFLQVKNEGELQQSVYDLLGGSPADLFFPSNIIIVEGKSDEVFLKRIYELMVAKGDVKQKKLAFHYAGGYDKTKYSTESIIQIMKTQSYIPVYKDKICGIFDKPNKKEKLIREIRDFVGDDEGNRFILLSKKAIEYYYPLNAVQKTLGGRPVTPKQLEKEVDKFLTQYKSQGDGDFFHFKSIKKVDLSHRVCSHIDNYKTVNDKIIKLIKHAVSISY</sequence>
<dbReference type="SMART" id="SM00382">
    <property type="entry name" value="AAA"/>
    <property type="match status" value="1"/>
</dbReference>
<evidence type="ECO:0000313" key="2">
    <source>
        <dbReference type="EMBL" id="SHG67392.1"/>
    </source>
</evidence>
<dbReference type="Proteomes" id="UP000184041">
    <property type="component" value="Unassembled WGS sequence"/>
</dbReference>
<gene>
    <name evidence="2" type="ORF">SAMN05443144_1442</name>
</gene>
<dbReference type="Pfam" id="PF13304">
    <property type="entry name" value="AAA_21"/>
    <property type="match status" value="1"/>
</dbReference>
<dbReference type="RefSeq" id="WP_073068639.1">
    <property type="nucleotide sequence ID" value="NZ_FQUS01000044.1"/>
</dbReference>
<dbReference type="InterPro" id="IPR027417">
    <property type="entry name" value="P-loop_NTPase"/>
</dbReference>
<accession>A0A1M5LQH2</accession>
<proteinExistence type="predicted"/>